<dbReference type="EMBL" id="MQAD01000005">
    <property type="protein sequence ID" value="OOE05104.1"/>
    <property type="molecule type" value="Genomic_DNA"/>
</dbReference>
<keyword evidence="3" id="KW-1185">Reference proteome</keyword>
<accession>A0A1V3FU89</accession>
<organism evidence="2 3">
    <name type="scientific">Anoxybacillus kestanbolensis</name>
    <dbReference type="NCBI Taxonomy" id="227476"/>
    <lineage>
        <taxon>Bacteria</taxon>
        <taxon>Bacillati</taxon>
        <taxon>Bacillota</taxon>
        <taxon>Bacilli</taxon>
        <taxon>Bacillales</taxon>
        <taxon>Anoxybacillaceae</taxon>
        <taxon>Anoxybacillus</taxon>
    </lineage>
</organism>
<sequence length="65" mass="7449">MSTKEAAERWGIDESYIRRKINEFPPGTTRKFGKQWVVTKNGMNAVFGQVPSLQKVYGDEKKDTV</sequence>
<proteinExistence type="predicted"/>
<protein>
    <recommendedName>
        <fullName evidence="1">Helix-turn-helix domain-containing protein</fullName>
    </recommendedName>
</protein>
<dbReference type="InterPro" id="IPR045403">
    <property type="entry name" value="HTH_59_Firmicutes_type"/>
</dbReference>
<evidence type="ECO:0000313" key="3">
    <source>
        <dbReference type="Proteomes" id="UP000188458"/>
    </source>
</evidence>
<reference evidence="3" key="1">
    <citation type="submission" date="2016-11" db="EMBL/GenBank/DDBJ databases">
        <title>Draft genome sequence of Anoxybacillus sp. strain 103 isolated from the Qarvajar hot spring in Nagorno-Karabach.</title>
        <authorList>
            <person name="Hovhannisyan P."/>
            <person name="Panosyan H."/>
            <person name="Birkeland N.-K."/>
        </authorList>
    </citation>
    <scope>NUCLEOTIDE SEQUENCE [LARGE SCALE GENOMIC DNA]</scope>
    <source>
        <strain evidence="3">103</strain>
    </source>
</reference>
<feature type="domain" description="Helix-turn-helix" evidence="1">
    <location>
        <begin position="1"/>
        <end position="50"/>
    </location>
</feature>
<dbReference type="Pfam" id="PF20038">
    <property type="entry name" value="HTH_59"/>
    <property type="match status" value="1"/>
</dbReference>
<name>A0A1V3FU89_9BACL</name>
<dbReference type="Proteomes" id="UP000188458">
    <property type="component" value="Unassembled WGS sequence"/>
</dbReference>
<evidence type="ECO:0000259" key="1">
    <source>
        <dbReference type="Pfam" id="PF20038"/>
    </source>
</evidence>
<dbReference type="AlphaFoldDB" id="A0A1V3FU89"/>
<gene>
    <name evidence="2" type="ORF">BO219_06405</name>
</gene>
<comment type="caution">
    <text evidence="2">The sequence shown here is derived from an EMBL/GenBank/DDBJ whole genome shotgun (WGS) entry which is preliminary data.</text>
</comment>
<evidence type="ECO:0000313" key="2">
    <source>
        <dbReference type="EMBL" id="OOE05104.1"/>
    </source>
</evidence>